<dbReference type="InterPro" id="IPR036806">
    <property type="entry name" value="YozE_SAM-like_sf"/>
</dbReference>
<dbReference type="PIRSF" id="PIRSF037262">
    <property type="entry name" value="UCP037262"/>
    <property type="match status" value="1"/>
</dbReference>
<evidence type="ECO:0000313" key="3">
    <source>
        <dbReference type="EMBL" id="MEL3973592.1"/>
    </source>
</evidence>
<keyword evidence="4" id="KW-1185">Reference proteome</keyword>
<dbReference type="NCBIfam" id="NF010193">
    <property type="entry name" value="PRK13672.1"/>
    <property type="match status" value="1"/>
</dbReference>
<reference evidence="3 4" key="1">
    <citation type="submission" date="2024-04" db="EMBL/GenBank/DDBJ databases">
        <title>Bacillus oryzaecorticis sp. nov., a moderately halophilic bacterium isolated from rice husks.</title>
        <authorList>
            <person name="Zhu H.-S."/>
        </authorList>
    </citation>
    <scope>NUCLEOTIDE SEQUENCE [LARGE SCALE GENOMIC DNA]</scope>
    <source>
        <strain evidence="3 4">ZC255</strain>
    </source>
</reference>
<dbReference type="HAMAP" id="MF_01538">
    <property type="entry name" value="UPF0346"/>
    <property type="match status" value="1"/>
</dbReference>
<dbReference type="InterPro" id="IPR010673">
    <property type="entry name" value="UPF0346"/>
</dbReference>
<dbReference type="InterPro" id="IPR023089">
    <property type="entry name" value="YozE_SAM-like"/>
</dbReference>
<evidence type="ECO:0000259" key="2">
    <source>
        <dbReference type="Pfam" id="PF06855"/>
    </source>
</evidence>
<protein>
    <recommendedName>
        <fullName evidence="1">UPF0346 protein AAEO50_14980</fullName>
    </recommendedName>
</protein>
<dbReference type="Gene3D" id="1.10.150.260">
    <property type="entry name" value="YozE SAM-like"/>
    <property type="match status" value="1"/>
</dbReference>
<dbReference type="SUPFAM" id="SSF140652">
    <property type="entry name" value="YozE-like"/>
    <property type="match status" value="1"/>
</dbReference>
<evidence type="ECO:0000313" key="4">
    <source>
        <dbReference type="Proteomes" id="UP001389717"/>
    </source>
</evidence>
<name>A0ABU9KC63_9BACI</name>
<dbReference type="RefSeq" id="WP_341985091.1">
    <property type="nucleotide sequence ID" value="NZ_JBBYAF010000031.1"/>
</dbReference>
<feature type="domain" description="YozE SAM-like" evidence="2">
    <location>
        <begin position="4"/>
        <end position="68"/>
    </location>
</feature>
<evidence type="ECO:0000256" key="1">
    <source>
        <dbReference type="HAMAP-Rule" id="MF_01538"/>
    </source>
</evidence>
<dbReference type="EMBL" id="JBBYAF010000031">
    <property type="protein sequence ID" value="MEL3973592.1"/>
    <property type="molecule type" value="Genomic_DNA"/>
</dbReference>
<proteinExistence type="inferred from homology"/>
<sequence>MRKSFYHYLMKYRQPTAKDNITKFANAAYDDHSFPKQSEKYDEISSYLEMNGSYLDSMSIFDQAWDQYSIEEKE</sequence>
<comment type="caution">
    <text evidence="3">The sequence shown here is derived from an EMBL/GenBank/DDBJ whole genome shotgun (WGS) entry which is preliminary data.</text>
</comment>
<gene>
    <name evidence="3" type="ORF">AAEO50_14980</name>
</gene>
<comment type="similarity">
    <text evidence="1">Belongs to the UPF0346 family.</text>
</comment>
<dbReference type="Proteomes" id="UP001389717">
    <property type="component" value="Unassembled WGS sequence"/>
</dbReference>
<organism evidence="3 4">
    <name type="scientific">Rossellomorea oryzaecorticis</name>
    <dbReference type="NCBI Taxonomy" id="1396505"/>
    <lineage>
        <taxon>Bacteria</taxon>
        <taxon>Bacillati</taxon>
        <taxon>Bacillota</taxon>
        <taxon>Bacilli</taxon>
        <taxon>Bacillales</taxon>
        <taxon>Bacillaceae</taxon>
        <taxon>Rossellomorea</taxon>
    </lineage>
</organism>
<accession>A0ABU9KC63</accession>
<dbReference type="Pfam" id="PF06855">
    <property type="entry name" value="YozE_SAM_like"/>
    <property type="match status" value="1"/>
</dbReference>